<proteinExistence type="predicted"/>
<name>A0A411YBW9_9ACTN</name>
<feature type="region of interest" description="Disordered" evidence="1">
    <location>
        <begin position="123"/>
        <end position="145"/>
    </location>
</feature>
<evidence type="ECO:0000313" key="2">
    <source>
        <dbReference type="EMBL" id="QBI18700.1"/>
    </source>
</evidence>
<sequence length="145" mass="17013">MEQFPLKRRDGSRRQSYCRACKAVYQRRWYERNRERHIDAVNTRRRELGRANRAYLNLVKTRPCADCGGRFPPYVMDFDHVRGEKRWNLSASVRRVSPEELAAEVDKCDVVCANCHRLRTYGRYDNTTSPPDASEGTEGHNQFDA</sequence>
<keyword evidence="3" id="KW-1185">Reference proteome</keyword>
<dbReference type="Proteomes" id="UP000291469">
    <property type="component" value="Chromosome"/>
</dbReference>
<evidence type="ECO:0000256" key="1">
    <source>
        <dbReference type="SAM" id="MobiDB-lite"/>
    </source>
</evidence>
<dbReference type="AlphaFoldDB" id="A0A411YBW9"/>
<evidence type="ECO:0000313" key="3">
    <source>
        <dbReference type="Proteomes" id="UP000291469"/>
    </source>
</evidence>
<dbReference type="OrthoDB" id="581550at2"/>
<evidence type="ECO:0008006" key="4">
    <source>
        <dbReference type="Google" id="ProtNLM"/>
    </source>
</evidence>
<dbReference type="KEGG" id="erz:ER308_03445"/>
<organism evidence="2 3">
    <name type="scientific">Egibacter rhizosphaerae</name>
    <dbReference type="NCBI Taxonomy" id="1670831"/>
    <lineage>
        <taxon>Bacteria</taxon>
        <taxon>Bacillati</taxon>
        <taxon>Actinomycetota</taxon>
        <taxon>Nitriliruptoria</taxon>
        <taxon>Egibacterales</taxon>
        <taxon>Egibacteraceae</taxon>
        <taxon>Egibacter</taxon>
    </lineage>
</organism>
<protein>
    <recommendedName>
        <fullName evidence="4">HNH endonuclease</fullName>
    </recommendedName>
</protein>
<reference evidence="2 3" key="1">
    <citation type="submission" date="2019-01" db="EMBL/GenBank/DDBJ databases">
        <title>Egibacter rhizosphaerae EGI 80759T.</title>
        <authorList>
            <person name="Chen D.-D."/>
            <person name="Tian Y."/>
            <person name="Jiao J.-Y."/>
            <person name="Zhang X.-T."/>
            <person name="Zhang Y.-G."/>
            <person name="Zhang Y."/>
            <person name="Xiao M."/>
            <person name="Shu W.-S."/>
            <person name="Li W.-J."/>
        </authorList>
    </citation>
    <scope>NUCLEOTIDE SEQUENCE [LARGE SCALE GENOMIC DNA]</scope>
    <source>
        <strain evidence="2 3">EGI 80759</strain>
    </source>
</reference>
<accession>A0A411YBW9</accession>
<dbReference type="EMBL" id="CP036402">
    <property type="protein sequence ID" value="QBI18700.1"/>
    <property type="molecule type" value="Genomic_DNA"/>
</dbReference>
<gene>
    <name evidence="2" type="ORF">ER308_03445</name>
</gene>
<dbReference type="RefSeq" id="WP_131153698.1">
    <property type="nucleotide sequence ID" value="NZ_CP036402.1"/>
</dbReference>